<dbReference type="EMBL" id="CH476740">
    <property type="protein sequence ID" value="EIE86630.1"/>
    <property type="molecule type" value="Genomic_DNA"/>
</dbReference>
<feature type="region of interest" description="Disordered" evidence="1">
    <location>
        <begin position="187"/>
        <end position="210"/>
    </location>
</feature>
<evidence type="ECO:0000313" key="2">
    <source>
        <dbReference type="EMBL" id="EIE86630.1"/>
    </source>
</evidence>
<proteinExistence type="predicted"/>
<dbReference type="InParanoid" id="I1CDV0"/>
<feature type="region of interest" description="Disordered" evidence="1">
    <location>
        <begin position="101"/>
        <end position="152"/>
    </location>
</feature>
<sequence length="780" mass="90959">MLDEGIEDDQELYDTHSFLEKKLKFKTMLKGTSVRRVVSSVELQNVQDLSDTEFVPDAVEVEEDASLDFQCTQSALESSEREIRSLAEISGPKVVIEDELESVSSTSHMNQRETSSPMHEKKKSKGIVTYSKRRKNKSTPSRATYQKGSSDIFAFDPNPTIARHTEDSSHAMDLDDGLDAFEDILEKAPKPKSKRNDAGNISPVFELDNTDEGFNSMLAEEEEDDDDDEPVFLRRRRLRQKIDSDEEDEQDQQDHDSIFDFPDNFEPETHPRRIISNITNDEDDIVPIVQDDFEYRPRKRRRFKVADLHQPFDAFLGSQSEYVNNDDIPTENNNGRHFDLETFRQRSRVGQLTGPSTIDRYFTNTTEAVEDNRIPHHSHRTSTQRSSHRATQANTSQRAPLKKKRRRPRRTMDDIYVHHQPKQKTTGYPRRFYQRTLDDIGISSKRVYNDDHITVQKPPVEWVRNIAEYLRSTKNAASLRPLPKYTQSLEEIIENIQRVFDPDLRCSIRLRDTVYLHHRLLQPLLSVKPNSKRAYVHLKASFENFQVFHRRIFWTNIEPSRKEFIQSLFGCACKEITEISTGMADNVNFDIELDEFPDLDKFCVFVSIYLTQWLPLQDPAHAAIMVELFGEEVRDMAYHVCNIVKLMSSRVNSWRLIVKIMLFILDWTCRLHLIGINESEWSVTQCTKMLIDILVTIGHECIITQEKPYVIEAWVCLLQIMTVSSNSGGYYFSGETFIRQLRHSIEHKSNQARWIVAEANFERETWWTNALSHILEKYML</sequence>
<feature type="region of interest" description="Disordered" evidence="1">
    <location>
        <begin position="366"/>
        <end position="410"/>
    </location>
</feature>
<feature type="region of interest" description="Disordered" evidence="1">
    <location>
        <begin position="239"/>
        <end position="267"/>
    </location>
</feature>
<gene>
    <name evidence="2" type="ORF">RO3G_11341</name>
</gene>
<feature type="compositionally biased region" description="Polar residues" evidence="1">
    <location>
        <begin position="138"/>
        <end position="149"/>
    </location>
</feature>
<keyword evidence="3" id="KW-1185">Reference proteome</keyword>
<evidence type="ECO:0000313" key="3">
    <source>
        <dbReference type="Proteomes" id="UP000009138"/>
    </source>
</evidence>
<evidence type="ECO:0000256" key="1">
    <source>
        <dbReference type="SAM" id="MobiDB-lite"/>
    </source>
</evidence>
<dbReference type="VEuPathDB" id="FungiDB:RO3G_11341"/>
<protein>
    <submittedName>
        <fullName evidence="2">Uncharacterized protein</fullName>
    </submittedName>
</protein>
<organism evidence="2 3">
    <name type="scientific">Rhizopus delemar (strain RA 99-880 / ATCC MYA-4621 / FGSC 9543 / NRRL 43880)</name>
    <name type="common">Mucormycosis agent</name>
    <name type="synonym">Rhizopus arrhizus var. delemar</name>
    <dbReference type="NCBI Taxonomy" id="246409"/>
    <lineage>
        <taxon>Eukaryota</taxon>
        <taxon>Fungi</taxon>
        <taxon>Fungi incertae sedis</taxon>
        <taxon>Mucoromycota</taxon>
        <taxon>Mucoromycotina</taxon>
        <taxon>Mucoromycetes</taxon>
        <taxon>Mucorales</taxon>
        <taxon>Mucorineae</taxon>
        <taxon>Rhizopodaceae</taxon>
        <taxon>Rhizopus</taxon>
    </lineage>
</organism>
<dbReference type="GeneID" id="93618306"/>
<name>I1CDV0_RHIO9</name>
<dbReference type="AlphaFoldDB" id="I1CDV0"/>
<dbReference type="OMA" id="IGHECIT"/>
<dbReference type="Proteomes" id="UP000009138">
    <property type="component" value="Unassembled WGS sequence"/>
</dbReference>
<reference evidence="2 3" key="1">
    <citation type="journal article" date="2009" name="PLoS Genet.">
        <title>Genomic analysis of the basal lineage fungus Rhizopus oryzae reveals a whole-genome duplication.</title>
        <authorList>
            <person name="Ma L.-J."/>
            <person name="Ibrahim A.S."/>
            <person name="Skory C."/>
            <person name="Grabherr M.G."/>
            <person name="Burger G."/>
            <person name="Butler M."/>
            <person name="Elias M."/>
            <person name="Idnurm A."/>
            <person name="Lang B.F."/>
            <person name="Sone T."/>
            <person name="Abe A."/>
            <person name="Calvo S.E."/>
            <person name="Corrochano L.M."/>
            <person name="Engels R."/>
            <person name="Fu J."/>
            <person name="Hansberg W."/>
            <person name="Kim J.-M."/>
            <person name="Kodira C.D."/>
            <person name="Koehrsen M.J."/>
            <person name="Liu B."/>
            <person name="Miranda-Saavedra D."/>
            <person name="O'Leary S."/>
            <person name="Ortiz-Castellanos L."/>
            <person name="Poulter R."/>
            <person name="Rodriguez-Romero J."/>
            <person name="Ruiz-Herrera J."/>
            <person name="Shen Y.-Q."/>
            <person name="Zeng Q."/>
            <person name="Galagan J."/>
            <person name="Birren B.W."/>
            <person name="Cuomo C.A."/>
            <person name="Wickes B.L."/>
        </authorList>
    </citation>
    <scope>NUCLEOTIDE SEQUENCE [LARGE SCALE GENOMIC DNA]</scope>
    <source>
        <strain evidence="3">RA 99-880 / ATCC MYA-4621 / FGSC 9543 / NRRL 43880</strain>
    </source>
</reference>
<dbReference type="OrthoDB" id="2282326at2759"/>
<feature type="compositionally biased region" description="Basic residues" evidence="1">
    <location>
        <begin position="120"/>
        <end position="137"/>
    </location>
</feature>
<dbReference type="RefSeq" id="XP_067522026.1">
    <property type="nucleotide sequence ID" value="XM_067665925.1"/>
</dbReference>
<accession>I1CDV0</accession>
<feature type="compositionally biased region" description="Polar residues" evidence="1">
    <location>
        <begin position="102"/>
        <end position="117"/>
    </location>
</feature>
<feature type="compositionally biased region" description="Basic residues" evidence="1">
    <location>
        <begin position="375"/>
        <end position="388"/>
    </location>
</feature>
<dbReference type="eggNOG" id="ENOG502T9XR">
    <property type="taxonomic scope" value="Eukaryota"/>
</dbReference>
<dbReference type="STRING" id="246409.I1CDV0"/>
<feature type="compositionally biased region" description="Basic residues" evidence="1">
    <location>
        <begin position="400"/>
        <end position="409"/>
    </location>
</feature>
<feature type="compositionally biased region" description="Basic and acidic residues" evidence="1">
    <location>
        <begin position="187"/>
        <end position="197"/>
    </location>
</feature>